<proteinExistence type="predicted"/>
<sequence length="164" mass="17692">MRRCPIAGASPATLQIRAWQSFTGVGAVVREALGEGIAGPPRVGVEVTHHCGLEVSMPKDVPWPHIDQIITEHFGPQTPAPDHDRLVHELQAPLLWAAGNDVDFRQPLGRLAVAERLAVLAARREGDAAAAALSEIRRKLAHLAGINDEVTKALWPDHPTLEVS</sequence>
<evidence type="ECO:0000313" key="2">
    <source>
        <dbReference type="Proteomes" id="UP000295626"/>
    </source>
</evidence>
<accession>A0ABY2DQP4</accession>
<keyword evidence="2" id="KW-1185">Reference proteome</keyword>
<name>A0ABY2DQP4_9ACTN</name>
<dbReference type="EMBL" id="SMKE01000052">
    <property type="protein sequence ID" value="TDC01422.1"/>
    <property type="molecule type" value="Genomic_DNA"/>
</dbReference>
<reference evidence="1 2" key="1">
    <citation type="submission" date="2019-02" db="EMBL/GenBank/DDBJ databases">
        <title>Draft genome sequences of novel Actinobacteria.</title>
        <authorList>
            <person name="Sahin N."/>
            <person name="Ay H."/>
            <person name="Saygin H."/>
        </authorList>
    </citation>
    <scope>NUCLEOTIDE SEQUENCE [LARGE SCALE GENOMIC DNA]</scope>
    <source>
        <strain evidence="1 2">JCM 30529</strain>
    </source>
</reference>
<evidence type="ECO:0000313" key="1">
    <source>
        <dbReference type="EMBL" id="TDC01422.1"/>
    </source>
</evidence>
<organism evidence="1 2">
    <name type="scientific">Micromonospora fluostatini</name>
    <dbReference type="NCBI Taxonomy" id="1629071"/>
    <lineage>
        <taxon>Bacteria</taxon>
        <taxon>Bacillati</taxon>
        <taxon>Actinomycetota</taxon>
        <taxon>Actinomycetes</taxon>
        <taxon>Micromonosporales</taxon>
        <taxon>Micromonosporaceae</taxon>
        <taxon>Micromonospora</taxon>
    </lineage>
</organism>
<gene>
    <name evidence="1" type="ORF">E1091_02960</name>
</gene>
<comment type="caution">
    <text evidence="1">The sequence shown here is derived from an EMBL/GenBank/DDBJ whole genome shotgun (WGS) entry which is preliminary data.</text>
</comment>
<dbReference type="Proteomes" id="UP000295626">
    <property type="component" value="Unassembled WGS sequence"/>
</dbReference>
<protein>
    <submittedName>
        <fullName evidence="1">Uncharacterized protein</fullName>
    </submittedName>
</protein>